<reference evidence="3" key="1">
    <citation type="submission" date="2017-10" db="EMBL/GenBank/DDBJ databases">
        <authorList>
            <person name="Frank J."/>
        </authorList>
    </citation>
    <scope>NUCLEOTIDE SEQUENCE [LARGE SCALE GENOMIC DNA]</scope>
</reference>
<keyword evidence="3" id="KW-1185">Reference proteome</keyword>
<dbReference type="OrthoDB" id="9821590at2"/>
<evidence type="ECO:0000259" key="1">
    <source>
        <dbReference type="Pfam" id="PF13231"/>
    </source>
</evidence>
<feature type="domain" description="Glycosyltransferase RgtA/B/C/D-like" evidence="1">
    <location>
        <begin position="60"/>
        <end position="213"/>
    </location>
</feature>
<dbReference type="Proteomes" id="UP000221734">
    <property type="component" value="Chromosome Kuenenia_stuttgartiensis_MBR1"/>
</dbReference>
<evidence type="ECO:0000313" key="2">
    <source>
        <dbReference type="EMBL" id="SOH05335.1"/>
    </source>
</evidence>
<organism evidence="2 3">
    <name type="scientific">Kuenenia stuttgartiensis</name>
    <dbReference type="NCBI Taxonomy" id="174633"/>
    <lineage>
        <taxon>Bacteria</taxon>
        <taxon>Pseudomonadati</taxon>
        <taxon>Planctomycetota</taxon>
        <taxon>Candidatus Brocadiia</taxon>
        <taxon>Candidatus Brocadiales</taxon>
        <taxon>Candidatus Brocadiaceae</taxon>
        <taxon>Candidatus Kuenenia</taxon>
    </lineage>
</organism>
<dbReference type="AlphaFoldDB" id="A0A2C9CI62"/>
<gene>
    <name evidence="2" type="ORF">KSMBR1_2854</name>
</gene>
<dbReference type="EMBL" id="LT934425">
    <property type="protein sequence ID" value="SOH05335.1"/>
    <property type="molecule type" value="Genomic_DNA"/>
</dbReference>
<accession>A0A2C9CI62</accession>
<dbReference type="Pfam" id="PF13231">
    <property type="entry name" value="PMT_2"/>
    <property type="match status" value="1"/>
</dbReference>
<dbReference type="KEGG" id="kst:KSMBR1_2854"/>
<name>A0A2C9CI62_KUEST</name>
<dbReference type="RefSeq" id="WP_099325927.1">
    <property type="nucleotide sequence ID" value="NZ_LT934425.1"/>
</dbReference>
<protein>
    <recommendedName>
        <fullName evidence="1">Glycosyltransferase RgtA/B/C/D-like domain-containing protein</fullName>
    </recommendedName>
</protein>
<proteinExistence type="predicted"/>
<sequence length="511" mass="58014">MIAKKIYWYFIGFFGGIAILFWGLDDIVGIHRDEAIFGLLAEMILEGVRPLTGIFNNYTSPVHSYMLAVCVWFFGNSVWSLRCLGPVFTLITIIAIFDITRQHCINRARWTAGLLLTFPPVVMLSRLCGEVFVLNPFFFFGTIWIYVKLCNNAKKYVRITGWILAGFVLSFGIWNHVIFLPSAVSLVICYALFMWPGLRCFLIHGMFCLIGFSIGLIPRFVSMLALGMDLFPQKPSIPPASLKTALLNLLYTLSGDGLYARFSGGSILPFVWGIPAILAIFATIFLISKHDKTEKKMFWGIITFIAINFAGIWQITPFGSVGSRIWLIIAWVLPVFLGFCKTNANRGMWRVLGGIVILINLILLATNYYIPNSRSNGVIEPSIYVGGKTDNTWDYYDHRQITEALLQSDAEYIFISNINVFTFYYLTPEDQRHRIKLLWPVILGGGGNTPEKEKLYGQITYKGQMPKTALFVFYNTDKDYLAHFIQQPFYNMTAQVKDIAVPGGFLIYRLK</sequence>
<evidence type="ECO:0000313" key="3">
    <source>
        <dbReference type="Proteomes" id="UP000221734"/>
    </source>
</evidence>
<dbReference type="InterPro" id="IPR038731">
    <property type="entry name" value="RgtA/B/C-like"/>
</dbReference>